<evidence type="ECO:0000256" key="1">
    <source>
        <dbReference type="SAM" id="MobiDB-lite"/>
    </source>
</evidence>
<protein>
    <submittedName>
        <fullName evidence="2">Uncharacterized protein</fullName>
    </submittedName>
</protein>
<gene>
    <name evidence="2" type="ORF">LCGC14_1763150</name>
</gene>
<feature type="region of interest" description="Disordered" evidence="1">
    <location>
        <begin position="52"/>
        <end position="77"/>
    </location>
</feature>
<sequence length="148" mass="16748">MVHDNFPAGVIITNGLGGDFSSWIIAQFHLVFGAGSPPVVEVEVRVVGRAGGSTTRPPVYYPPREHDEDEEPWKPREDEEHEIVVRVRIGQREVQRHYFVRKRTQTVVIQLINMANVTMKRVSINVGRFIESSKSAAVAIKNFGRKKK</sequence>
<comment type="caution">
    <text evidence="2">The sequence shown here is derived from an EMBL/GenBank/DDBJ whole genome shotgun (WGS) entry which is preliminary data.</text>
</comment>
<organism evidence="2">
    <name type="scientific">marine sediment metagenome</name>
    <dbReference type="NCBI Taxonomy" id="412755"/>
    <lineage>
        <taxon>unclassified sequences</taxon>
        <taxon>metagenomes</taxon>
        <taxon>ecological metagenomes</taxon>
    </lineage>
</organism>
<reference evidence="2" key="1">
    <citation type="journal article" date="2015" name="Nature">
        <title>Complex archaea that bridge the gap between prokaryotes and eukaryotes.</title>
        <authorList>
            <person name="Spang A."/>
            <person name="Saw J.H."/>
            <person name="Jorgensen S.L."/>
            <person name="Zaremba-Niedzwiedzka K."/>
            <person name="Martijn J."/>
            <person name="Lind A.E."/>
            <person name="van Eijk R."/>
            <person name="Schleper C."/>
            <person name="Guy L."/>
            <person name="Ettema T.J."/>
        </authorList>
    </citation>
    <scope>NUCLEOTIDE SEQUENCE</scope>
</reference>
<dbReference type="AlphaFoldDB" id="A0A0F9K029"/>
<name>A0A0F9K029_9ZZZZ</name>
<dbReference type="EMBL" id="LAZR01016427">
    <property type="protein sequence ID" value="KKM04543.1"/>
    <property type="molecule type" value="Genomic_DNA"/>
</dbReference>
<proteinExistence type="predicted"/>
<evidence type="ECO:0000313" key="2">
    <source>
        <dbReference type="EMBL" id="KKM04543.1"/>
    </source>
</evidence>
<accession>A0A0F9K029</accession>